<dbReference type="EMBL" id="CP062006">
    <property type="protein sequence ID" value="QTC88071.1"/>
    <property type="molecule type" value="Genomic_DNA"/>
</dbReference>
<feature type="region of interest" description="Disordered" evidence="1">
    <location>
        <begin position="140"/>
        <end position="159"/>
    </location>
</feature>
<dbReference type="InterPro" id="IPR010183">
    <property type="entry name" value="Phage_lambda_Bet"/>
</dbReference>
<sequence length="304" mass="33567">MSNVAILPTSALSGAQISLIRRTIATDCNDAEFDLFMAAARSAGLDPFRKQISPLVFNKNKPDKRRMSIITTIDGLRVIAARSGRYRPDENEPVLEYDAETKGPTNPLGLTKALVKVYIDDKPVTGVAYWDEFAPISDEWGEGDDGRRRPTGRKTLDTGGNWGRMPRVMLAKCAEAQALRKAFPEDLSGLYEGAELDQAKLVEVLPSEAVATEERDQRLARIGGANGILFQLFPNAPLESVGLGVVYDRLCERVSEIGDMQMLDWFEGANRAPLQEFWARASGDALELKKVIEAKRRALDTVPQ</sequence>
<evidence type="ECO:0000313" key="2">
    <source>
        <dbReference type="EMBL" id="QTC88071.1"/>
    </source>
</evidence>
<accession>A0ABX7SLP9</accession>
<evidence type="ECO:0000256" key="1">
    <source>
        <dbReference type="SAM" id="MobiDB-lite"/>
    </source>
</evidence>
<dbReference type="Proteomes" id="UP000663942">
    <property type="component" value="Chromosome"/>
</dbReference>
<keyword evidence="3" id="KW-1185">Reference proteome</keyword>
<dbReference type="RefSeq" id="WP_207825023.1">
    <property type="nucleotide sequence ID" value="NZ_CP062006.1"/>
</dbReference>
<protein>
    <submittedName>
        <fullName evidence="2">Phage recombination protein Bet</fullName>
    </submittedName>
</protein>
<reference evidence="2 3" key="1">
    <citation type="submission" date="2020-09" db="EMBL/GenBank/DDBJ databases">
        <title>Brevundimonas sp. LVF1 isolated from an oligotrophic pond in Goettingen, Germany.</title>
        <authorList>
            <person name="Friedrich I."/>
            <person name="Klassen A."/>
            <person name="Neubauer H."/>
            <person name="Schneider D."/>
            <person name="Hertel R."/>
            <person name="Daniel R."/>
        </authorList>
    </citation>
    <scope>NUCLEOTIDE SEQUENCE [LARGE SCALE GENOMIC DNA]</scope>
    <source>
        <strain evidence="2 3">LVF1</strain>
    </source>
</reference>
<dbReference type="Pfam" id="PF03837">
    <property type="entry name" value="RecT"/>
    <property type="match status" value="1"/>
</dbReference>
<dbReference type="NCBIfam" id="TIGR01913">
    <property type="entry name" value="bet_lambda"/>
    <property type="match status" value="1"/>
</dbReference>
<name>A0ABX7SLP9_9CAUL</name>
<dbReference type="InterPro" id="IPR018330">
    <property type="entry name" value="RecT_fam"/>
</dbReference>
<proteinExistence type="predicted"/>
<evidence type="ECO:0000313" key="3">
    <source>
        <dbReference type="Proteomes" id="UP000663942"/>
    </source>
</evidence>
<organism evidence="2 3">
    <name type="scientific">Brevundimonas pondensis</name>
    <dbReference type="NCBI Taxonomy" id="2774189"/>
    <lineage>
        <taxon>Bacteria</taxon>
        <taxon>Pseudomonadati</taxon>
        <taxon>Pseudomonadota</taxon>
        <taxon>Alphaproteobacteria</taxon>
        <taxon>Caulobacterales</taxon>
        <taxon>Caulobacteraceae</taxon>
        <taxon>Brevundimonas</taxon>
    </lineage>
</organism>
<gene>
    <name evidence="2" type="primary">bet</name>
    <name evidence="2" type="ORF">IFE19_01295</name>
</gene>